<dbReference type="SMART" id="SM00487">
    <property type="entry name" value="DEXDc"/>
    <property type="match status" value="1"/>
</dbReference>
<dbReference type="CDD" id="cd18033">
    <property type="entry name" value="DEXDc_FANCM"/>
    <property type="match status" value="1"/>
</dbReference>
<keyword evidence="6" id="KW-0067">ATP-binding</keyword>
<organism evidence="13 14">
    <name type="scientific">Hypholoma sublateritium (strain FD-334 SS-4)</name>
    <dbReference type="NCBI Taxonomy" id="945553"/>
    <lineage>
        <taxon>Eukaryota</taxon>
        <taxon>Fungi</taxon>
        <taxon>Dikarya</taxon>
        <taxon>Basidiomycota</taxon>
        <taxon>Agaricomycotina</taxon>
        <taxon>Agaricomycetes</taxon>
        <taxon>Agaricomycetidae</taxon>
        <taxon>Agaricales</taxon>
        <taxon>Agaricineae</taxon>
        <taxon>Strophariaceae</taxon>
        <taxon>Hypholoma</taxon>
    </lineage>
</organism>
<feature type="region of interest" description="Disordered" evidence="10">
    <location>
        <begin position="754"/>
        <end position="778"/>
    </location>
</feature>
<feature type="region of interest" description="Disordered" evidence="10">
    <location>
        <begin position="25"/>
        <end position="54"/>
    </location>
</feature>
<dbReference type="InterPro" id="IPR014001">
    <property type="entry name" value="Helicase_ATP-bd"/>
</dbReference>
<evidence type="ECO:0000259" key="12">
    <source>
        <dbReference type="PROSITE" id="PS51194"/>
    </source>
</evidence>
<keyword evidence="5" id="KW-0347">Helicase</keyword>
<evidence type="ECO:0000256" key="7">
    <source>
        <dbReference type="ARBA" id="ARBA00023242"/>
    </source>
</evidence>
<feature type="compositionally biased region" description="Acidic residues" evidence="10">
    <location>
        <begin position="1038"/>
        <end position="1047"/>
    </location>
</feature>
<feature type="compositionally biased region" description="Basic residues" evidence="10">
    <location>
        <begin position="1180"/>
        <end position="1189"/>
    </location>
</feature>
<keyword evidence="3" id="KW-0547">Nucleotide-binding</keyword>
<dbReference type="OrthoDB" id="164902at2759"/>
<reference evidence="14" key="1">
    <citation type="submission" date="2014-04" db="EMBL/GenBank/DDBJ databases">
        <title>Evolutionary Origins and Diversification of the Mycorrhizal Mutualists.</title>
        <authorList>
            <consortium name="DOE Joint Genome Institute"/>
            <consortium name="Mycorrhizal Genomics Consortium"/>
            <person name="Kohler A."/>
            <person name="Kuo A."/>
            <person name="Nagy L.G."/>
            <person name="Floudas D."/>
            <person name="Copeland A."/>
            <person name="Barry K.W."/>
            <person name="Cichocki N."/>
            <person name="Veneault-Fourrey C."/>
            <person name="LaButti K."/>
            <person name="Lindquist E.A."/>
            <person name="Lipzen A."/>
            <person name="Lundell T."/>
            <person name="Morin E."/>
            <person name="Murat C."/>
            <person name="Riley R."/>
            <person name="Ohm R."/>
            <person name="Sun H."/>
            <person name="Tunlid A."/>
            <person name="Henrissat B."/>
            <person name="Grigoriev I.V."/>
            <person name="Hibbett D.S."/>
            <person name="Martin F."/>
        </authorList>
    </citation>
    <scope>NUCLEOTIDE SEQUENCE [LARGE SCALE GENOMIC DNA]</scope>
    <source>
        <strain evidence="14">FD-334 SS-4</strain>
    </source>
</reference>
<dbReference type="GO" id="GO:0000400">
    <property type="term" value="F:four-way junction DNA binding"/>
    <property type="evidence" value="ECO:0007669"/>
    <property type="project" value="TreeGrafter"/>
</dbReference>
<feature type="compositionally biased region" description="Basic residues" evidence="10">
    <location>
        <begin position="759"/>
        <end position="771"/>
    </location>
</feature>
<feature type="compositionally biased region" description="Polar residues" evidence="10">
    <location>
        <begin position="1052"/>
        <end position="1070"/>
    </location>
</feature>
<feature type="domain" description="Helicase ATP-binding" evidence="11">
    <location>
        <begin position="228"/>
        <end position="396"/>
    </location>
</feature>
<keyword evidence="4" id="KW-0378">Hydrolase</keyword>
<sequence length="1323" mass="146638">MSSDGFFGDDDFDAAALEQLDAIEAAHFSPKRQTAPAEARHPPTSPFVPAKPPLGNDSSFYDLSFEIDDDEFAQLDTFIADSYEGKAKPVAGPSKPARTSSNNKLQTTLFGDILPAAASSNVSKPRPQIERTKSAPRSAFGQQAKKTKQWDQTQFAKTGVRKAKPGKGKGRSFDDDDEEEEAVEFEQFPAPFVSLGPPPPMKVQADLLEAKHWIYPLNRPKRDYQYNIVKNALFDNTLVALPTGLGKTFIAGAVMLNYYRWFPEGKVVFVAPTKPLVAQQISACHETCGIPGRDAIEMNGEIPASTRSRYWKEKRVFYMTPQTLMNDLIGENCDVRDIVLFVVDEAHRATGDYAYNQVIRFLMAKNPHFRVLALTATPGNSVDSIQTLVDGLHISRIEIRNEESLDLKAYLHKKNFVPHIIAPDENLGKLRDLLAKAMETLMKPLCNAGLLYPSDSAVKMHPYRAQALMSNKQNMKFFHTLSMLGSLARAMLYLVAGSYSACYTFAHKLMTDSVDEVTVDGKKKAGSSKKYKENPQFCAFVKELELQRARGYSIHPKIEKLKTILIQHFASRLTEEGPEDDTKVMVFSSYREVVDDIVTELNKDRPLIRATQFIGQGVDKQGKKGLSQKEQLAVIKKFKEGEYNVLVATVVGEEGLDIGDLDMSVCYDADKAPTRMIQRFGRTGRKREGTIHALLAEGREETNIEKAEATYKEVQKVVNRGELYELYGDVERLIPDHITPLCVEKVVEIEEYVREERRKKASPKKGAKRKRNDTIDRNIPAGASTGFISVRDLVVKGAKKQKKTVIKDLEALAEVDGSDEDIEQGLISLTRRTQSASAGKASEKQALKSRLKKSATNVPKKVAKPRKKKAPELTASQVSALGEDDSDDRDIESGLIVPSLKSQLQASRKENAALSPTPESSPIKPLKNAAGVSLIELTDSEHEDLMPIDRNEDYDPPIFDHDMYEAPQADQNMSWLVDDDDDERCDFEIVDSSPPPVPKRTSQAVFERMEIDDESMEISNPVRYDDEVIPTSDPFEPMAEDSVEFVEPELPSSRTANGPSQMNAFSTAFRPSSALLPLPKKSKANKVSSSPSESTPSSSANQGAGRGNKAMLPPALPQRFLQSPGNTAMEMPEASFPVRPLGKRRRVVIDEPESPDADADMPPPASQRRLHRIASTPVRTRSKPAKAKRALPSLLARNVNPLFDGEAEHSGDEVSEGFSEEDVESESDRQFIRNSPLTQASPSYDQSLVYRRSLMTQAPGERSAPAFGSRPVRARPFGRMDGARHGGGGFLPSSSPPPPDDDLDHYHLGSFVVDDDEEISYEL</sequence>
<feature type="region of interest" description="Disordered" evidence="10">
    <location>
        <begin position="119"/>
        <end position="179"/>
    </location>
</feature>
<dbReference type="GO" id="GO:0036297">
    <property type="term" value="P:interstrand cross-link repair"/>
    <property type="evidence" value="ECO:0007669"/>
    <property type="project" value="TreeGrafter"/>
</dbReference>
<feature type="domain" description="Helicase C-terminal" evidence="12">
    <location>
        <begin position="565"/>
        <end position="734"/>
    </location>
</feature>
<dbReference type="PANTHER" id="PTHR14025:SF20">
    <property type="entry name" value="FANCONI ANEMIA GROUP M PROTEIN"/>
    <property type="match status" value="1"/>
</dbReference>
<evidence type="ECO:0000256" key="2">
    <source>
        <dbReference type="ARBA" id="ARBA00009889"/>
    </source>
</evidence>
<dbReference type="EC" id="3.6.4.12" evidence="9"/>
<feature type="compositionally biased region" description="Low complexity" evidence="10">
    <location>
        <begin position="1088"/>
        <end position="1099"/>
    </location>
</feature>
<evidence type="ECO:0000313" key="13">
    <source>
        <dbReference type="EMBL" id="KJA25959.1"/>
    </source>
</evidence>
<evidence type="ECO:0000256" key="4">
    <source>
        <dbReference type="ARBA" id="ARBA00022801"/>
    </source>
</evidence>
<evidence type="ECO:0000313" key="14">
    <source>
        <dbReference type="Proteomes" id="UP000054270"/>
    </source>
</evidence>
<dbReference type="EMBL" id="KN817529">
    <property type="protein sequence ID" value="KJA25959.1"/>
    <property type="molecule type" value="Genomic_DNA"/>
</dbReference>
<dbReference type="CDD" id="cd12091">
    <property type="entry name" value="FANCM_ID"/>
    <property type="match status" value="1"/>
</dbReference>
<dbReference type="Gene3D" id="3.40.50.300">
    <property type="entry name" value="P-loop containing nucleotide triphosphate hydrolases"/>
    <property type="match status" value="2"/>
</dbReference>
<feature type="region of interest" description="Disordered" evidence="10">
    <location>
        <begin position="832"/>
        <end position="925"/>
    </location>
</feature>
<dbReference type="STRING" id="945553.A0A0D2P4W1"/>
<dbReference type="InterPro" id="IPR001650">
    <property type="entry name" value="Helicase_C-like"/>
</dbReference>
<dbReference type="GO" id="GO:0043138">
    <property type="term" value="F:3'-5' DNA helicase activity"/>
    <property type="evidence" value="ECO:0007669"/>
    <property type="project" value="InterPro"/>
</dbReference>
<dbReference type="InterPro" id="IPR044749">
    <property type="entry name" value="FANCM_DEXDc"/>
</dbReference>
<accession>A0A0D2P4W1</accession>
<comment type="subunit">
    <text evidence="9">Interacts with the MHF histone-fold complex to form the FANCM-MHF complex.</text>
</comment>
<dbReference type="Pfam" id="PF04851">
    <property type="entry name" value="ResIII"/>
    <property type="match status" value="1"/>
</dbReference>
<dbReference type="PANTHER" id="PTHR14025">
    <property type="entry name" value="FANCONI ANEMIA GROUP M FANCM FAMILY MEMBER"/>
    <property type="match status" value="1"/>
</dbReference>
<protein>
    <recommendedName>
        <fullName evidence="9">ATP-dependent DNA helicase</fullName>
        <ecNumber evidence="9">3.6.4.12</ecNumber>
    </recommendedName>
</protein>
<dbReference type="PROSITE" id="PS51194">
    <property type="entry name" value="HELICASE_CTER"/>
    <property type="match status" value="1"/>
</dbReference>
<dbReference type="SUPFAM" id="SSF52540">
    <property type="entry name" value="P-loop containing nucleoside triphosphate hydrolases"/>
    <property type="match status" value="1"/>
</dbReference>
<name>A0A0D2P4W1_HYPSF</name>
<feature type="region of interest" description="Disordered" evidence="10">
    <location>
        <begin position="1011"/>
        <end position="1307"/>
    </location>
</feature>
<dbReference type="InterPro" id="IPR027417">
    <property type="entry name" value="P-loop_NTPase"/>
</dbReference>
<evidence type="ECO:0000256" key="8">
    <source>
        <dbReference type="ARBA" id="ARBA00047995"/>
    </source>
</evidence>
<dbReference type="GO" id="GO:0005634">
    <property type="term" value="C:nucleus"/>
    <property type="evidence" value="ECO:0007669"/>
    <property type="project" value="UniProtKB-SubCell"/>
</dbReference>
<evidence type="ECO:0000256" key="9">
    <source>
        <dbReference type="RuleBase" id="RU367027"/>
    </source>
</evidence>
<evidence type="ECO:0000259" key="11">
    <source>
        <dbReference type="PROSITE" id="PS51192"/>
    </source>
</evidence>
<feature type="compositionally biased region" description="Acidic residues" evidence="10">
    <location>
        <begin position="1150"/>
        <end position="1159"/>
    </location>
</feature>
<dbReference type="InterPro" id="IPR006935">
    <property type="entry name" value="Helicase/UvrB_N"/>
</dbReference>
<dbReference type="GO" id="GO:0016887">
    <property type="term" value="F:ATP hydrolysis activity"/>
    <property type="evidence" value="ECO:0007669"/>
    <property type="project" value="RHEA"/>
</dbReference>
<dbReference type="InterPro" id="IPR039686">
    <property type="entry name" value="FANCM/Mph1-like_ID"/>
</dbReference>
<dbReference type="GO" id="GO:0009378">
    <property type="term" value="F:four-way junction helicase activity"/>
    <property type="evidence" value="ECO:0007669"/>
    <property type="project" value="TreeGrafter"/>
</dbReference>
<keyword evidence="14" id="KW-1185">Reference proteome</keyword>
<feature type="compositionally biased region" description="Acidic residues" evidence="10">
    <location>
        <begin position="1213"/>
        <end position="1225"/>
    </location>
</feature>
<feature type="compositionally biased region" description="Pro residues" evidence="10">
    <location>
        <begin position="43"/>
        <end position="52"/>
    </location>
</feature>
<feature type="compositionally biased region" description="Polar residues" evidence="10">
    <location>
        <begin position="1232"/>
        <end position="1246"/>
    </location>
</feature>
<gene>
    <name evidence="13" type="ORF">HYPSUDRAFT_64186</name>
</gene>
<comment type="subcellular location">
    <subcellularLocation>
        <location evidence="1 9">Nucleus</location>
    </subcellularLocation>
</comment>
<comment type="function">
    <text evidence="9">ATP-dependent DNA helicase involved in DNA damage repair by homologous recombination and in genome maintenance. Capable of unwinding D-loops. Plays a role in limiting crossover recombinants during mitotic DNA double-strand break (DSB) repair. Component of a FANCM-MHF complex which promotes gene conversion at blocked replication forks, probably by reversal of the stalled fork.</text>
</comment>
<dbReference type="CDD" id="cd18801">
    <property type="entry name" value="SF2_C_FANCM_Hef"/>
    <property type="match status" value="1"/>
</dbReference>
<proteinExistence type="inferred from homology"/>
<feature type="compositionally biased region" description="Basic residues" evidence="10">
    <location>
        <begin position="159"/>
        <end position="170"/>
    </location>
</feature>
<comment type="catalytic activity">
    <reaction evidence="8 9">
        <text>ATP + H2O = ADP + phosphate + H(+)</text>
        <dbReference type="Rhea" id="RHEA:13065"/>
        <dbReference type="ChEBI" id="CHEBI:15377"/>
        <dbReference type="ChEBI" id="CHEBI:15378"/>
        <dbReference type="ChEBI" id="CHEBI:30616"/>
        <dbReference type="ChEBI" id="CHEBI:43474"/>
        <dbReference type="ChEBI" id="CHEBI:456216"/>
        <dbReference type="EC" id="3.6.4.12"/>
    </reaction>
</comment>
<dbReference type="Proteomes" id="UP000054270">
    <property type="component" value="Unassembled WGS sequence"/>
</dbReference>
<evidence type="ECO:0000256" key="3">
    <source>
        <dbReference type="ARBA" id="ARBA00022741"/>
    </source>
</evidence>
<keyword evidence="7" id="KW-0539">Nucleus</keyword>
<evidence type="ECO:0000256" key="10">
    <source>
        <dbReference type="SAM" id="MobiDB-lite"/>
    </source>
</evidence>
<evidence type="ECO:0000256" key="1">
    <source>
        <dbReference type="ARBA" id="ARBA00004123"/>
    </source>
</evidence>
<dbReference type="GO" id="GO:0045003">
    <property type="term" value="P:double-strand break repair via synthesis-dependent strand annealing"/>
    <property type="evidence" value="ECO:0007669"/>
    <property type="project" value="TreeGrafter"/>
</dbReference>
<comment type="similarity">
    <text evidence="2 9">Belongs to the DEAD box helicase family. DEAH subfamily. FANCM sub-subfamily.</text>
</comment>
<dbReference type="SMART" id="SM00490">
    <property type="entry name" value="HELICc"/>
    <property type="match status" value="1"/>
</dbReference>
<dbReference type="PROSITE" id="PS51192">
    <property type="entry name" value="HELICASE_ATP_BIND_1"/>
    <property type="match status" value="1"/>
</dbReference>
<evidence type="ECO:0000256" key="6">
    <source>
        <dbReference type="ARBA" id="ARBA00022840"/>
    </source>
</evidence>
<evidence type="ECO:0000256" key="5">
    <source>
        <dbReference type="ARBA" id="ARBA00022806"/>
    </source>
</evidence>
<dbReference type="GO" id="GO:0005524">
    <property type="term" value="F:ATP binding"/>
    <property type="evidence" value="ECO:0007669"/>
    <property type="project" value="UniProtKB-UniRule"/>
</dbReference>
<dbReference type="Pfam" id="PF00271">
    <property type="entry name" value="Helicase_C"/>
    <property type="match status" value="1"/>
</dbReference>
<dbReference type="OMA" id="HWIYPLN"/>
<dbReference type="FunFam" id="3.40.50.300:FF:000861">
    <property type="entry name" value="Fanconi anemia, complementation group M"/>
    <property type="match status" value="1"/>
</dbReference>